<dbReference type="EMBL" id="VDMN01000002">
    <property type="protein sequence ID" value="TNM63449.1"/>
    <property type="molecule type" value="Genomic_DNA"/>
</dbReference>
<dbReference type="GO" id="GO:0043565">
    <property type="term" value="F:sequence-specific DNA binding"/>
    <property type="evidence" value="ECO:0007669"/>
    <property type="project" value="InterPro"/>
</dbReference>
<dbReference type="PANTHER" id="PTHR43537">
    <property type="entry name" value="TRANSCRIPTIONAL REGULATOR, GNTR FAMILY"/>
    <property type="match status" value="1"/>
</dbReference>
<dbReference type="SMART" id="SM00895">
    <property type="entry name" value="FCD"/>
    <property type="match status" value="1"/>
</dbReference>
<dbReference type="GO" id="GO:0003700">
    <property type="term" value="F:DNA-binding transcription factor activity"/>
    <property type="evidence" value="ECO:0007669"/>
    <property type="project" value="InterPro"/>
</dbReference>
<dbReference type="InterPro" id="IPR036390">
    <property type="entry name" value="WH_DNA-bd_sf"/>
</dbReference>
<evidence type="ECO:0000313" key="6">
    <source>
        <dbReference type="Proteomes" id="UP000311605"/>
    </source>
</evidence>
<feature type="domain" description="HTH gntR-type" evidence="4">
    <location>
        <begin position="15"/>
        <end position="82"/>
    </location>
</feature>
<evidence type="ECO:0000256" key="2">
    <source>
        <dbReference type="ARBA" id="ARBA00023125"/>
    </source>
</evidence>
<comment type="caution">
    <text evidence="5">The sequence shown here is derived from an EMBL/GenBank/DDBJ whole genome shotgun (WGS) entry which is preliminary data.</text>
</comment>
<dbReference type="AlphaFoldDB" id="A0A5C4XJT6"/>
<dbReference type="PRINTS" id="PR00033">
    <property type="entry name" value="HTHASNC"/>
</dbReference>
<sequence length="238" mass="26797">MARQVAKKTTATREESVAESVYERVKTLSISFDLLPGNRINEIELAERLGVSRTPLREGLNRLVSEGFLTIQPGKGFFRRPLDAKEIFDLFELRQSIEVTAAPIAIQRASNAAIGQIRDFLEVSKADVPSRTIADLVELDESFHEQLMALTGNEEMLRVLKNVNARIRFVRWIDMENKRATTQGEHIAIIEAIAHRDTAEAVHLLAGHIEKRMDQVTAAIREGYARIYTDKQLNAFGA</sequence>
<name>A0A5C4XJT6_9HYPH</name>
<keyword evidence="6" id="KW-1185">Reference proteome</keyword>
<dbReference type="Pfam" id="PF00392">
    <property type="entry name" value="GntR"/>
    <property type="match status" value="1"/>
</dbReference>
<dbReference type="Gene3D" id="1.20.120.530">
    <property type="entry name" value="GntR ligand-binding domain-like"/>
    <property type="match status" value="1"/>
</dbReference>
<proteinExistence type="predicted"/>
<dbReference type="SUPFAM" id="SSF46785">
    <property type="entry name" value="Winged helix' DNA-binding domain"/>
    <property type="match status" value="1"/>
</dbReference>
<dbReference type="PANTHER" id="PTHR43537:SF45">
    <property type="entry name" value="GNTR FAMILY REGULATORY PROTEIN"/>
    <property type="match status" value="1"/>
</dbReference>
<dbReference type="Gene3D" id="1.10.10.10">
    <property type="entry name" value="Winged helix-like DNA-binding domain superfamily/Winged helix DNA-binding domain"/>
    <property type="match status" value="1"/>
</dbReference>
<evidence type="ECO:0000256" key="1">
    <source>
        <dbReference type="ARBA" id="ARBA00023015"/>
    </source>
</evidence>
<dbReference type="RefSeq" id="WP_139676360.1">
    <property type="nucleotide sequence ID" value="NZ_VDMN01000002.1"/>
</dbReference>
<dbReference type="CDD" id="cd07377">
    <property type="entry name" value="WHTH_GntR"/>
    <property type="match status" value="1"/>
</dbReference>
<accession>A0A5C4XJT6</accession>
<keyword evidence="3" id="KW-0804">Transcription</keyword>
<protein>
    <submittedName>
        <fullName evidence="5">GntR family transcriptional regulator</fullName>
    </submittedName>
</protein>
<evidence type="ECO:0000259" key="4">
    <source>
        <dbReference type="PROSITE" id="PS50949"/>
    </source>
</evidence>
<dbReference type="SMART" id="SM00345">
    <property type="entry name" value="HTH_GNTR"/>
    <property type="match status" value="1"/>
</dbReference>
<dbReference type="InterPro" id="IPR036388">
    <property type="entry name" value="WH-like_DNA-bd_sf"/>
</dbReference>
<dbReference type="OrthoDB" id="8247358at2"/>
<dbReference type="InterPro" id="IPR011711">
    <property type="entry name" value="GntR_C"/>
</dbReference>
<dbReference type="Proteomes" id="UP000311605">
    <property type="component" value="Unassembled WGS sequence"/>
</dbReference>
<dbReference type="PRINTS" id="PR00035">
    <property type="entry name" value="HTHGNTR"/>
</dbReference>
<keyword evidence="1" id="KW-0805">Transcription regulation</keyword>
<gene>
    <name evidence="5" type="ORF">FHP24_11570</name>
</gene>
<dbReference type="InterPro" id="IPR008920">
    <property type="entry name" value="TF_FadR/GntR_C"/>
</dbReference>
<dbReference type="InterPro" id="IPR000524">
    <property type="entry name" value="Tscrpt_reg_HTH_GntR"/>
</dbReference>
<evidence type="ECO:0000256" key="3">
    <source>
        <dbReference type="ARBA" id="ARBA00023163"/>
    </source>
</evidence>
<keyword evidence="2" id="KW-0238">DNA-binding</keyword>
<dbReference type="SUPFAM" id="SSF48008">
    <property type="entry name" value="GntR ligand-binding domain-like"/>
    <property type="match status" value="1"/>
</dbReference>
<dbReference type="Pfam" id="PF07729">
    <property type="entry name" value="FCD"/>
    <property type="match status" value="1"/>
</dbReference>
<evidence type="ECO:0000313" key="5">
    <source>
        <dbReference type="EMBL" id="TNM63449.1"/>
    </source>
</evidence>
<reference evidence="5 6" key="1">
    <citation type="submission" date="2019-06" db="EMBL/GenBank/DDBJ databases">
        <title>The draft genome of Rhizobium smilacinae PTYR-5.</title>
        <authorList>
            <person name="Liu L."/>
            <person name="Li L."/>
            <person name="Zhang X."/>
        </authorList>
    </citation>
    <scope>NUCLEOTIDE SEQUENCE [LARGE SCALE GENOMIC DNA]</scope>
    <source>
        <strain evidence="5 6">PTYR-5</strain>
    </source>
</reference>
<dbReference type="InterPro" id="IPR000485">
    <property type="entry name" value="AsnC-type_HTH_dom"/>
</dbReference>
<dbReference type="PROSITE" id="PS50949">
    <property type="entry name" value="HTH_GNTR"/>
    <property type="match status" value="1"/>
</dbReference>
<organism evidence="5 6">
    <name type="scientific">Aliirhizobium smilacinae</name>
    <dbReference type="NCBI Taxonomy" id="1395944"/>
    <lineage>
        <taxon>Bacteria</taxon>
        <taxon>Pseudomonadati</taxon>
        <taxon>Pseudomonadota</taxon>
        <taxon>Alphaproteobacteria</taxon>
        <taxon>Hyphomicrobiales</taxon>
        <taxon>Rhizobiaceae</taxon>
        <taxon>Aliirhizobium</taxon>
    </lineage>
</organism>